<dbReference type="PANTHER" id="PTHR36452:SF1">
    <property type="entry name" value="DUF2461 DOMAIN-CONTAINING PROTEIN"/>
    <property type="match status" value="1"/>
</dbReference>
<evidence type="ECO:0000313" key="1">
    <source>
        <dbReference type="EMBL" id="QOW10208.1"/>
    </source>
</evidence>
<dbReference type="NCBIfam" id="TIGR02453">
    <property type="entry name" value="TIGR02453 family protein"/>
    <property type="match status" value="1"/>
</dbReference>
<keyword evidence="2" id="KW-1185">Reference proteome</keyword>
<reference evidence="1 2" key="1">
    <citation type="submission" date="2019-05" db="EMBL/GenBank/DDBJ databases">
        <title>Chryseobacterium sp. isolated from King George Island, maritime Antarctica.</title>
        <authorList>
            <person name="Peng X."/>
        </authorList>
    </citation>
    <scope>NUCLEOTIDE SEQUENCE [LARGE SCALE GENOMIC DNA]</scope>
    <source>
        <strain evidence="1 2">7-3A</strain>
    </source>
</reference>
<dbReference type="InterPro" id="IPR012808">
    <property type="entry name" value="CHP02453"/>
</dbReference>
<accession>A0A7M2Y7H1</accession>
<dbReference type="EMBL" id="CP040442">
    <property type="protein sequence ID" value="QOW10208.1"/>
    <property type="molecule type" value="Genomic_DNA"/>
</dbReference>
<dbReference type="RefSeq" id="WP_193813438.1">
    <property type="nucleotide sequence ID" value="NZ_CP040442.1"/>
</dbReference>
<organism evidence="1 2">
    <name type="scientific">Kaistella flava</name>
    <name type="common">ex Peng et al. 2021</name>
    <dbReference type="NCBI Taxonomy" id="2038776"/>
    <lineage>
        <taxon>Bacteria</taxon>
        <taxon>Pseudomonadati</taxon>
        <taxon>Bacteroidota</taxon>
        <taxon>Flavobacteriia</taxon>
        <taxon>Flavobacteriales</taxon>
        <taxon>Weeksellaceae</taxon>
        <taxon>Chryseobacterium group</taxon>
        <taxon>Kaistella</taxon>
    </lineage>
</organism>
<proteinExistence type="predicted"/>
<sequence>MSVKIENSTLQFLKTLEKNNNREWFNEHKDVYLKAKEDVEVFVEDLIHEISKFDDEILKIDPKKAIFRIYRDIRFSKNKIPYKTHFGASLGMGKGNKISGYYLHIEPGKSFLAGGVYQPEPSVLKEIRKEIAANSEDFLKILENNDFRNNFRGLSVENKLQRVPTGFEKDHPMAEYLKLKSFIVSHPVSDEQLLDKNAATNFAKILESIKPLNEFLELPFG</sequence>
<gene>
    <name evidence="1" type="ORF">Q73A0000_07445</name>
</gene>
<evidence type="ECO:0000313" key="2">
    <source>
        <dbReference type="Proteomes" id="UP000594195"/>
    </source>
</evidence>
<dbReference type="InterPro" id="IPR015996">
    <property type="entry name" value="UCP028451"/>
</dbReference>
<dbReference type="PANTHER" id="PTHR36452">
    <property type="entry name" value="CHROMOSOME 12, WHOLE GENOME SHOTGUN SEQUENCE"/>
    <property type="match status" value="1"/>
</dbReference>
<dbReference type="AlphaFoldDB" id="A0A7M2Y7H1"/>
<dbReference type="PIRSF" id="PIRSF028451">
    <property type="entry name" value="UCP028451"/>
    <property type="match status" value="1"/>
</dbReference>
<protein>
    <submittedName>
        <fullName evidence="1">DUF2461 domain-containing protein</fullName>
    </submittedName>
</protein>
<name>A0A7M2Y7H1_9FLAO</name>
<dbReference type="KEGG" id="kfa:Q73A0000_07445"/>
<dbReference type="Proteomes" id="UP000594195">
    <property type="component" value="Chromosome"/>
</dbReference>
<dbReference type="Pfam" id="PF09365">
    <property type="entry name" value="DUF2461"/>
    <property type="match status" value="1"/>
</dbReference>